<sequence length="189" mass="20867">MEGVGLVGVVEGGEAALEFSGQQLSLSTSTFLFGKCCWRFSWVLSSSSFGVFLSGLGEVFRRALPLSLTKEIFLRALRIDLARGSHLRTWLTVTSFSRCFGGLVWVLFILARVFGSMSLEGDELVEVFVPDVAYDIVEEKYQFSLIGRVLTKKKFHVQIFKDTVRSLWGRGSGGSASTRHGNEPLPSCV</sequence>
<organism evidence="2 3">
    <name type="scientific">Lithospermum erythrorhizon</name>
    <name type="common">Purple gromwell</name>
    <name type="synonym">Lithospermum officinale var. erythrorhizon</name>
    <dbReference type="NCBI Taxonomy" id="34254"/>
    <lineage>
        <taxon>Eukaryota</taxon>
        <taxon>Viridiplantae</taxon>
        <taxon>Streptophyta</taxon>
        <taxon>Embryophyta</taxon>
        <taxon>Tracheophyta</taxon>
        <taxon>Spermatophyta</taxon>
        <taxon>Magnoliopsida</taxon>
        <taxon>eudicotyledons</taxon>
        <taxon>Gunneridae</taxon>
        <taxon>Pentapetalae</taxon>
        <taxon>asterids</taxon>
        <taxon>lamiids</taxon>
        <taxon>Boraginales</taxon>
        <taxon>Boraginaceae</taxon>
        <taxon>Boraginoideae</taxon>
        <taxon>Lithospermeae</taxon>
        <taxon>Lithospermum</taxon>
    </lineage>
</organism>
<name>A0AAV3NKR6_LITER</name>
<accession>A0AAV3NKR6</accession>
<dbReference type="AlphaFoldDB" id="A0AAV3NKR6"/>
<protein>
    <submittedName>
        <fullName evidence="2">Uncharacterized protein</fullName>
    </submittedName>
</protein>
<keyword evidence="3" id="KW-1185">Reference proteome</keyword>
<dbReference type="Proteomes" id="UP001454036">
    <property type="component" value="Unassembled WGS sequence"/>
</dbReference>
<proteinExistence type="predicted"/>
<gene>
    <name evidence="2" type="ORF">LIER_01373</name>
</gene>
<reference evidence="2 3" key="1">
    <citation type="submission" date="2024-01" db="EMBL/GenBank/DDBJ databases">
        <title>The complete chloroplast genome sequence of Lithospermum erythrorhizon: insights into the phylogenetic relationship among Boraginaceae species and the maternal lineages of purple gromwells.</title>
        <authorList>
            <person name="Okada T."/>
            <person name="Watanabe K."/>
        </authorList>
    </citation>
    <scope>NUCLEOTIDE SEQUENCE [LARGE SCALE GENOMIC DNA]</scope>
</reference>
<dbReference type="EMBL" id="BAABME010000131">
    <property type="protein sequence ID" value="GAA0139920.1"/>
    <property type="molecule type" value="Genomic_DNA"/>
</dbReference>
<evidence type="ECO:0000313" key="2">
    <source>
        <dbReference type="EMBL" id="GAA0139920.1"/>
    </source>
</evidence>
<evidence type="ECO:0000256" key="1">
    <source>
        <dbReference type="SAM" id="MobiDB-lite"/>
    </source>
</evidence>
<feature type="region of interest" description="Disordered" evidence="1">
    <location>
        <begin position="170"/>
        <end position="189"/>
    </location>
</feature>
<comment type="caution">
    <text evidence="2">The sequence shown here is derived from an EMBL/GenBank/DDBJ whole genome shotgun (WGS) entry which is preliminary data.</text>
</comment>
<evidence type="ECO:0000313" key="3">
    <source>
        <dbReference type="Proteomes" id="UP001454036"/>
    </source>
</evidence>